<accession>S8AU17</accession>
<evidence type="ECO:0000313" key="2">
    <source>
        <dbReference type="EMBL" id="EPS44451.1"/>
    </source>
</evidence>
<reference evidence="3" key="2">
    <citation type="submission" date="2013-04" db="EMBL/GenBank/DDBJ databases">
        <title>Genomic mechanisms accounting for the adaptation to parasitism in nematode-trapping fungi.</title>
        <authorList>
            <person name="Ahren D.G."/>
        </authorList>
    </citation>
    <scope>NUCLEOTIDE SEQUENCE [LARGE SCALE GENOMIC DNA]</scope>
    <source>
        <strain evidence="3">CBS 200.50</strain>
    </source>
</reference>
<dbReference type="Pfam" id="PF00339">
    <property type="entry name" value="Arrestin_N"/>
    <property type="match status" value="1"/>
</dbReference>
<gene>
    <name evidence="2" type="ORF">H072_1572</name>
</gene>
<proteinExistence type="predicted"/>
<feature type="domain" description="Arrestin-like N-terminal" evidence="1">
    <location>
        <begin position="12"/>
        <end position="60"/>
    </location>
</feature>
<evidence type="ECO:0000313" key="3">
    <source>
        <dbReference type="Proteomes" id="UP000015100"/>
    </source>
</evidence>
<dbReference type="AlphaFoldDB" id="S8AU17"/>
<dbReference type="OMA" id="PINIGAM"/>
<dbReference type="OrthoDB" id="2333384at2759"/>
<dbReference type="Gene3D" id="2.60.40.640">
    <property type="match status" value="1"/>
</dbReference>
<dbReference type="eggNOG" id="ENOG502SPEF">
    <property type="taxonomic scope" value="Eukaryota"/>
</dbReference>
<protein>
    <recommendedName>
        <fullName evidence="1">Arrestin-like N-terminal domain-containing protein</fullName>
    </recommendedName>
</protein>
<dbReference type="InterPro" id="IPR014752">
    <property type="entry name" value="Arrestin-like_C"/>
</dbReference>
<sequence>MPRAGPKQVPGVDVQLDNPDGIFLPGDTISGVVVVDSTNPLSGGSINVHIKVYGRCKVLIVRNHGEGKDYFRGRASLFDISFFVDGPPVSQTDNKESWRFSLQIPTHTVPCEIKSKINDVWKVNPKFLDNAEMDVSQHPLPGVFYYCGESGGTKGQCYVEYVLEASVRPSREVEDPNDKKKKKKKAPEIPTTILPFVVRTRSTEHPIQYSEYIQDQREDVRIRTLKLLPQFATGAEQLGFKHSLKSVFQPSKIPSYFFDVKVVCPSTIQLDNPSSFPFRISIVPKTDSTTKPSGSNNSSIFNGADVSKLPDVKITAFMLCLKMIPMMRARMMVRKWDATTEKSHDFAISPDLPPHMVGYVIPREEPGSTYRHPDESNNLTGTEQYLDLGQLLNMQVSRTHSTRLEGDRNEFKTKRPLWPSFKTYNIHLQYQWKYKITIACAGETQVVEGKQAVELIGQSEEQEQTVALDKQGIKKKWKELMEGAEGVGEMIAIAGEIASELD</sequence>
<evidence type="ECO:0000259" key="1">
    <source>
        <dbReference type="Pfam" id="PF00339"/>
    </source>
</evidence>
<dbReference type="Proteomes" id="UP000015100">
    <property type="component" value="Unassembled WGS sequence"/>
</dbReference>
<reference evidence="2 3" key="1">
    <citation type="journal article" date="2013" name="PLoS Genet.">
        <title>Genomic mechanisms accounting for the adaptation to parasitism in nematode-trapping fungi.</title>
        <authorList>
            <person name="Meerupati T."/>
            <person name="Andersson K.M."/>
            <person name="Friman E."/>
            <person name="Kumar D."/>
            <person name="Tunlid A."/>
            <person name="Ahren D."/>
        </authorList>
    </citation>
    <scope>NUCLEOTIDE SEQUENCE [LARGE SCALE GENOMIC DNA]</scope>
    <source>
        <strain evidence="2 3">CBS 200.50</strain>
    </source>
</reference>
<dbReference type="InterPro" id="IPR011021">
    <property type="entry name" value="Arrestin-like_N"/>
</dbReference>
<dbReference type="EMBL" id="AQGS01000046">
    <property type="protein sequence ID" value="EPS44451.1"/>
    <property type="molecule type" value="Genomic_DNA"/>
</dbReference>
<comment type="caution">
    <text evidence="2">The sequence shown here is derived from an EMBL/GenBank/DDBJ whole genome shotgun (WGS) entry which is preliminary data.</text>
</comment>
<dbReference type="HOGENOM" id="CLU_042066_1_0_1"/>
<organism evidence="2 3">
    <name type="scientific">Dactylellina haptotyla (strain CBS 200.50)</name>
    <name type="common">Nematode-trapping fungus</name>
    <name type="synonym">Monacrosporium haptotylum</name>
    <dbReference type="NCBI Taxonomy" id="1284197"/>
    <lineage>
        <taxon>Eukaryota</taxon>
        <taxon>Fungi</taxon>
        <taxon>Dikarya</taxon>
        <taxon>Ascomycota</taxon>
        <taxon>Pezizomycotina</taxon>
        <taxon>Orbiliomycetes</taxon>
        <taxon>Orbiliales</taxon>
        <taxon>Orbiliaceae</taxon>
        <taxon>Dactylellina</taxon>
    </lineage>
</organism>
<name>S8AU17_DACHA</name>
<keyword evidence="3" id="KW-1185">Reference proteome</keyword>